<organism evidence="2 3">
    <name type="scientific">Achromobacter piechaudii</name>
    <dbReference type="NCBI Taxonomy" id="72556"/>
    <lineage>
        <taxon>Bacteria</taxon>
        <taxon>Pseudomonadati</taxon>
        <taxon>Pseudomonadota</taxon>
        <taxon>Betaproteobacteria</taxon>
        <taxon>Burkholderiales</taxon>
        <taxon>Alcaligenaceae</taxon>
        <taxon>Achromobacter</taxon>
    </lineage>
</organism>
<dbReference type="InterPro" id="IPR041698">
    <property type="entry name" value="Methyltransf_25"/>
</dbReference>
<feature type="domain" description="Methyltransferase" evidence="1">
    <location>
        <begin position="50"/>
        <end position="144"/>
    </location>
</feature>
<reference evidence="2 3" key="1">
    <citation type="submission" date="2020-04" db="EMBL/GenBank/DDBJ databases">
        <authorList>
            <person name="De Canck E."/>
        </authorList>
    </citation>
    <scope>NUCLEOTIDE SEQUENCE [LARGE SCALE GENOMIC DNA]</scope>
    <source>
        <strain evidence="2 3">LMG 1861</strain>
    </source>
</reference>
<accession>A0A6S7DBW9</accession>
<proteinExistence type="predicted"/>
<dbReference type="SUPFAM" id="SSF53335">
    <property type="entry name" value="S-adenosyl-L-methionine-dependent methyltransferases"/>
    <property type="match status" value="1"/>
</dbReference>
<dbReference type="CDD" id="cd02440">
    <property type="entry name" value="AdoMet_MTases"/>
    <property type="match status" value="1"/>
</dbReference>
<protein>
    <recommendedName>
        <fullName evidence="1">Methyltransferase domain-containing protein</fullName>
    </recommendedName>
</protein>
<dbReference type="Gene3D" id="3.40.50.150">
    <property type="entry name" value="Vaccinia Virus protein VP39"/>
    <property type="match status" value="1"/>
</dbReference>
<evidence type="ECO:0000313" key="2">
    <source>
        <dbReference type="EMBL" id="CAB3869238.1"/>
    </source>
</evidence>
<dbReference type="Proteomes" id="UP000494105">
    <property type="component" value="Unassembled WGS sequence"/>
</dbReference>
<name>A0A6S7DBW9_9BURK</name>
<evidence type="ECO:0000259" key="1">
    <source>
        <dbReference type="Pfam" id="PF13649"/>
    </source>
</evidence>
<dbReference type="Pfam" id="PF13649">
    <property type="entry name" value="Methyltransf_25"/>
    <property type="match status" value="1"/>
</dbReference>
<dbReference type="InterPro" id="IPR029063">
    <property type="entry name" value="SAM-dependent_MTases_sf"/>
</dbReference>
<sequence length="199" mass="22030">MAVVGVDHFEALYRQHPDPWRISSAWYERRKRALLLASLGQERYHHAFEPGCGNGDLTLPLAARCEHVCAVDFAGTALGRCRARLDEQGIDHVEALALDLPNEWPSVPQAGYDLIVVSELGYYLDDPALAAFLAGIDESLAEGGELVACHLRPDFDDRKQATDTLHQALGSLPGMAPLFNHQEAAFLLTGWRRNMKDEP</sequence>
<dbReference type="RefSeq" id="WP_175128671.1">
    <property type="nucleotide sequence ID" value="NZ_CADILD010000002.1"/>
</dbReference>
<dbReference type="AlphaFoldDB" id="A0A6S7DBW9"/>
<gene>
    <name evidence="2" type="ORF">LMG1861_02674</name>
</gene>
<dbReference type="EMBL" id="CADILD010000002">
    <property type="protein sequence ID" value="CAB3869238.1"/>
    <property type="molecule type" value="Genomic_DNA"/>
</dbReference>
<evidence type="ECO:0000313" key="3">
    <source>
        <dbReference type="Proteomes" id="UP000494105"/>
    </source>
</evidence>